<proteinExistence type="predicted"/>
<evidence type="ECO:0000313" key="2">
    <source>
        <dbReference type="EMBL" id="CAK6980094.1"/>
    </source>
</evidence>
<protein>
    <submittedName>
        <fullName evidence="2">Uncharacterized protein si:dkey-225f5.4</fullName>
    </submittedName>
</protein>
<organism evidence="2 3">
    <name type="scientific">Scomber scombrus</name>
    <name type="common">Atlantic mackerel</name>
    <name type="synonym">Scomber vernalis</name>
    <dbReference type="NCBI Taxonomy" id="13677"/>
    <lineage>
        <taxon>Eukaryota</taxon>
        <taxon>Metazoa</taxon>
        <taxon>Chordata</taxon>
        <taxon>Craniata</taxon>
        <taxon>Vertebrata</taxon>
        <taxon>Euteleostomi</taxon>
        <taxon>Actinopterygii</taxon>
        <taxon>Neopterygii</taxon>
        <taxon>Teleostei</taxon>
        <taxon>Neoteleostei</taxon>
        <taxon>Acanthomorphata</taxon>
        <taxon>Pelagiaria</taxon>
        <taxon>Scombriformes</taxon>
        <taxon>Scombridae</taxon>
        <taxon>Scomber</taxon>
    </lineage>
</organism>
<keyword evidence="1" id="KW-0175">Coiled coil</keyword>
<evidence type="ECO:0000313" key="3">
    <source>
        <dbReference type="Proteomes" id="UP001314229"/>
    </source>
</evidence>
<sequence>MAEVSSVLQRCDPSLLSCGDSEQSYNAETAEMFLYLTDRRRVQKVLLRQLFVMDSMMSLQSDQLLPGPKPDCGARGRWKALKTVYRQEAEETETLLTSLHDKVQQINNRRHKLTNLIQQLTSKKHLSEHLEASLQKAHNALQLCDGQLTKLRAESESALSHRIGWQRLRDEVLELVVAVQDAMHVKLLSFNQSELSVELRTRPSSDHNESSNELEPLKLSVTWRHDDHFRLQVLDGAGVVEDSVSTRRCELIASLLNVMQVYVGQADLLYEIQSLRSSFAIDWRPAQRLLVYLKTASLVCHLEVEDGYPGNGQARLLSVRRNGQTVDTSGLKPQKTDLRLTDWLLFLHSSPLI</sequence>
<evidence type="ECO:0000256" key="1">
    <source>
        <dbReference type="SAM" id="Coils"/>
    </source>
</evidence>
<reference evidence="2 3" key="1">
    <citation type="submission" date="2024-01" db="EMBL/GenBank/DDBJ databases">
        <authorList>
            <person name="Alioto T."/>
            <person name="Alioto T."/>
            <person name="Gomez Garrido J."/>
        </authorList>
    </citation>
    <scope>NUCLEOTIDE SEQUENCE [LARGE SCALE GENOMIC DNA]</scope>
</reference>
<feature type="coiled-coil region" evidence="1">
    <location>
        <begin position="89"/>
        <end position="123"/>
    </location>
</feature>
<keyword evidence="3" id="KW-1185">Reference proteome</keyword>
<accession>A0AAV1Q9D3</accession>
<dbReference type="EMBL" id="CAWUFR010000643">
    <property type="protein sequence ID" value="CAK6980094.1"/>
    <property type="molecule type" value="Genomic_DNA"/>
</dbReference>
<comment type="caution">
    <text evidence="2">The sequence shown here is derived from an EMBL/GenBank/DDBJ whole genome shotgun (WGS) entry which is preliminary data.</text>
</comment>
<dbReference type="Proteomes" id="UP001314229">
    <property type="component" value="Unassembled WGS sequence"/>
</dbReference>
<dbReference type="AlphaFoldDB" id="A0AAV1Q9D3"/>
<gene>
    <name evidence="2" type="ORF">FSCOSCO3_A024485</name>
</gene>
<name>A0AAV1Q9D3_SCOSC</name>